<sequence length="154" mass="15561" precursor="true">MKNLLAIGAATAMLAAGGAYAGNSVDIPLYGKLCKTCDVTAFVNGPFDDLDMTTTDVQGAESLSPICNYGGTLTVTFTSANAGFLVSGPNQVGYTLQVSGGLLGPTQLTMPAVVNNWPAVANAVQTRGLSVALLNPATVAGIYTDTITASVTPN</sequence>
<dbReference type="Proteomes" id="UP000095672">
    <property type="component" value="Chromosome"/>
</dbReference>
<dbReference type="STRING" id="1769779.AUP74_01191"/>
<protein>
    <submittedName>
        <fullName evidence="2">Uncharacterized protein</fullName>
    </submittedName>
</protein>
<dbReference type="PATRIC" id="fig|1769779.3.peg.1213"/>
<keyword evidence="3" id="KW-1185">Reference proteome</keyword>
<dbReference type="RefSeq" id="WP_069946766.1">
    <property type="nucleotide sequence ID" value="NZ_CP014143.1"/>
</dbReference>
<gene>
    <name evidence="2" type="ORF">AUP74_01191</name>
</gene>
<evidence type="ECO:0000313" key="3">
    <source>
        <dbReference type="Proteomes" id="UP000095672"/>
    </source>
</evidence>
<accession>A0A1C9W684</accession>
<reference evidence="3" key="1">
    <citation type="submission" date="2016-01" db="EMBL/GenBank/DDBJ databases">
        <title>Complete genome sequence of Microbulbifer sp. CCB-MM1, a halophile isolated from Matang Mangrove Forest, Perak.</title>
        <authorList>
            <person name="Moh T.H."/>
            <person name="Dinesh B."/>
            <person name="Lau N.-S."/>
            <person name="Go F."/>
            <person name="Alexander Chong S.-C."/>
        </authorList>
    </citation>
    <scope>NUCLEOTIDE SEQUENCE [LARGE SCALE GENOMIC DNA]</scope>
    <source>
        <strain evidence="3">CCB-MM1</strain>
    </source>
</reference>
<name>A0A1C9W684_9GAMM</name>
<evidence type="ECO:0000256" key="1">
    <source>
        <dbReference type="SAM" id="SignalP"/>
    </source>
</evidence>
<evidence type="ECO:0000313" key="2">
    <source>
        <dbReference type="EMBL" id="AOS96653.1"/>
    </source>
</evidence>
<dbReference type="AlphaFoldDB" id="A0A1C9W684"/>
<feature type="signal peptide" evidence="1">
    <location>
        <begin position="1"/>
        <end position="21"/>
    </location>
</feature>
<proteinExistence type="predicted"/>
<dbReference type="KEGG" id="micc:AUP74_01191"/>
<keyword evidence="1" id="KW-0732">Signal</keyword>
<organism evidence="2 3">
    <name type="scientific">Microbulbifer aggregans</name>
    <dbReference type="NCBI Taxonomy" id="1769779"/>
    <lineage>
        <taxon>Bacteria</taxon>
        <taxon>Pseudomonadati</taxon>
        <taxon>Pseudomonadota</taxon>
        <taxon>Gammaproteobacteria</taxon>
        <taxon>Cellvibrionales</taxon>
        <taxon>Microbulbiferaceae</taxon>
        <taxon>Microbulbifer</taxon>
    </lineage>
</organism>
<dbReference type="OrthoDB" id="5739278at2"/>
<dbReference type="EMBL" id="CP014143">
    <property type="protein sequence ID" value="AOS96653.1"/>
    <property type="molecule type" value="Genomic_DNA"/>
</dbReference>
<feature type="chain" id="PRO_5008895483" evidence="1">
    <location>
        <begin position="22"/>
        <end position="154"/>
    </location>
</feature>